<proteinExistence type="predicted"/>
<gene>
    <name evidence="1" type="ORF">BJY28_002636</name>
</gene>
<dbReference type="Proteomes" id="UP000592181">
    <property type="component" value="Unassembled WGS sequence"/>
</dbReference>
<protein>
    <submittedName>
        <fullName evidence="1">Uncharacterized protein</fullName>
    </submittedName>
</protein>
<evidence type="ECO:0000313" key="2">
    <source>
        <dbReference type="Proteomes" id="UP000592181"/>
    </source>
</evidence>
<comment type="caution">
    <text evidence="1">The sequence shown here is derived from an EMBL/GenBank/DDBJ whole genome shotgun (WGS) entry which is preliminary data.</text>
</comment>
<name>A0A852X6V9_9MICO</name>
<dbReference type="AlphaFoldDB" id="A0A852X6V9"/>
<keyword evidence="2" id="KW-1185">Reference proteome</keyword>
<reference evidence="1 2" key="1">
    <citation type="submission" date="2020-07" db="EMBL/GenBank/DDBJ databases">
        <title>Sequencing the genomes of 1000 actinobacteria strains.</title>
        <authorList>
            <person name="Klenk H.-P."/>
        </authorList>
    </citation>
    <scope>NUCLEOTIDE SEQUENCE [LARGE SCALE GENOMIC DNA]</scope>
    <source>
        <strain evidence="1 2">DSM 24723</strain>
    </source>
</reference>
<dbReference type="RefSeq" id="WP_179463406.1">
    <property type="nucleotide sequence ID" value="NZ_JACBZX010000001.1"/>
</dbReference>
<organism evidence="1 2">
    <name type="scientific">Janibacter alkaliphilus</name>
    <dbReference type="NCBI Taxonomy" id="1069963"/>
    <lineage>
        <taxon>Bacteria</taxon>
        <taxon>Bacillati</taxon>
        <taxon>Actinomycetota</taxon>
        <taxon>Actinomycetes</taxon>
        <taxon>Micrococcales</taxon>
        <taxon>Intrasporangiaceae</taxon>
        <taxon>Janibacter</taxon>
    </lineage>
</organism>
<evidence type="ECO:0000313" key="1">
    <source>
        <dbReference type="EMBL" id="NYG38167.1"/>
    </source>
</evidence>
<accession>A0A852X6V9</accession>
<dbReference type="EMBL" id="JACBZX010000001">
    <property type="protein sequence ID" value="NYG38167.1"/>
    <property type="molecule type" value="Genomic_DNA"/>
</dbReference>
<sequence>MPEMPASVRVALWVTHAWSGAMPLAGALQRALPDVDHVEGLVEQLRVWHDLGEGALLVALPSPGDVTGLPRTGPVALQDAVDGGEAVFVPGIGGMLVPHGSTFGSPGAQGYRLDWMAHEADPVPTHRIEALDPGELERRLQQAVREATMEGERLGGQPFAGEMAREVADARLGGDWALPESLGERARRVIVSAGTAAVVAELGLNQPDGALDAATRAARDGVLRRLGREADSVLAEVTNAACAAIAGWVPAR</sequence>